<keyword evidence="3" id="KW-1185">Reference proteome</keyword>
<gene>
    <name evidence="2" type="ORF">BBI15_10135</name>
</gene>
<dbReference type="OrthoDB" id="5106738at2"/>
<feature type="domain" description="AbiJ-NTD3" evidence="1">
    <location>
        <begin position="3"/>
        <end position="156"/>
    </location>
</feature>
<evidence type="ECO:0000313" key="2">
    <source>
        <dbReference type="EMBL" id="ANU20549.1"/>
    </source>
</evidence>
<dbReference type="RefSeq" id="WP_068870672.1">
    <property type="nucleotide sequence ID" value="NZ_CP016539.2"/>
</dbReference>
<evidence type="ECO:0000313" key="3">
    <source>
        <dbReference type="Proteomes" id="UP000092650"/>
    </source>
</evidence>
<proteinExistence type="predicted"/>
<dbReference type="KEGG" id="ppla:BBI15_10135"/>
<accession>A0A1C7E9Y5</accession>
<dbReference type="Proteomes" id="UP000092650">
    <property type="component" value="Chromosome"/>
</dbReference>
<dbReference type="AlphaFoldDB" id="A0A1C7E9Y5"/>
<evidence type="ECO:0000259" key="1">
    <source>
        <dbReference type="Pfam" id="PF18860"/>
    </source>
</evidence>
<name>A0A1C7E9Y5_9BACL</name>
<dbReference type="STRING" id="1038856.BBI15_10135"/>
<dbReference type="Pfam" id="PF18860">
    <property type="entry name" value="AbiJ_NTD3"/>
    <property type="match status" value="1"/>
</dbReference>
<reference evidence="2" key="1">
    <citation type="submission" date="2016-10" db="EMBL/GenBank/DDBJ databases">
        <authorList>
            <person name="See-Too W.S."/>
        </authorList>
    </citation>
    <scope>NUCLEOTIDE SEQUENCE [LARGE SCALE GENOMIC DNA]</scope>
    <source>
        <strain evidence="2">DSM 23997</strain>
    </source>
</reference>
<dbReference type="InterPro" id="IPR041427">
    <property type="entry name" value="AbiJ-NTD3"/>
</dbReference>
<organism evidence="2 3">
    <name type="scientific">Planococcus plakortidis</name>
    <dbReference type="NCBI Taxonomy" id="1038856"/>
    <lineage>
        <taxon>Bacteria</taxon>
        <taxon>Bacillati</taxon>
        <taxon>Bacillota</taxon>
        <taxon>Bacilli</taxon>
        <taxon>Bacillales</taxon>
        <taxon>Caryophanaceae</taxon>
        <taxon>Planococcus</taxon>
    </lineage>
</organism>
<dbReference type="EMBL" id="CP016539">
    <property type="protein sequence ID" value="ANU20549.1"/>
    <property type="molecule type" value="Genomic_DNA"/>
</dbReference>
<sequence>MNRISEITKRDIQKMFKNGMEIVELWDPKKVTYPYHGELDEIDFLKRIYNLEDMISEDPRYSNAEEDIWQHTKNNDDYTDCWVFEDDRFQLMNGDDRNYLKFICEIFHPAVRYEGGYWKEFLNEINKLLKYDGYELYVIDQISNRDIYDWKLYKQENEIFIPFSERYKKTIKQKQLPLKIQKEVRRKIHHLLLQYDYSERKSVEGYQYNELLSESFFNEIRKFYIPKCFKENNYVETNSLEDFVLSTSPHCVIDVVEFFDRNNNDSFMKEINLIFELNDFSLKLNNGKIETKLEGPFVKTSYNLIDEVGLQELLEEAHRYYEKENFRIATEKLWDAFERLKTYYSPQLDKKKSANKIISEISGEKEHFIEMFKKEFNDLTVIGNNFRIRHHETTKVDISDDRHYEYFYKRCLSLLTTVFQYLYNKKII</sequence>
<protein>
    <recommendedName>
        <fullName evidence="1">AbiJ-NTD3 domain-containing protein</fullName>
    </recommendedName>
</protein>